<dbReference type="InterPro" id="IPR035965">
    <property type="entry name" value="PAS-like_dom_sf"/>
</dbReference>
<dbReference type="OrthoDB" id="8127at2157"/>
<dbReference type="Proteomes" id="UP000291097">
    <property type="component" value="Unassembled WGS sequence"/>
</dbReference>
<dbReference type="EMBL" id="SHMP01000003">
    <property type="protein sequence ID" value="RZV11910.1"/>
    <property type="molecule type" value="Genomic_DNA"/>
</dbReference>
<dbReference type="Pfam" id="PF13426">
    <property type="entry name" value="PAS_9"/>
    <property type="match status" value="1"/>
</dbReference>
<accession>A0A482YFR0</accession>
<name>A0A482YFR0_9EURY</name>
<organism evidence="2 3">
    <name type="scientific">Natrinema hispanicum</name>
    <dbReference type="NCBI Taxonomy" id="392421"/>
    <lineage>
        <taxon>Archaea</taxon>
        <taxon>Methanobacteriati</taxon>
        <taxon>Methanobacteriota</taxon>
        <taxon>Stenosarchaea group</taxon>
        <taxon>Halobacteria</taxon>
        <taxon>Halobacteriales</taxon>
        <taxon>Natrialbaceae</taxon>
        <taxon>Natrinema</taxon>
    </lineage>
</organism>
<protein>
    <submittedName>
        <fullName evidence="2">PAS domain S-box-containing protein</fullName>
    </submittedName>
</protein>
<evidence type="ECO:0000313" key="3">
    <source>
        <dbReference type="Proteomes" id="UP000291097"/>
    </source>
</evidence>
<feature type="domain" description="PAS" evidence="1">
    <location>
        <begin position="157"/>
        <end position="223"/>
    </location>
</feature>
<comment type="caution">
    <text evidence="2">The sequence shown here is derived from an EMBL/GenBank/DDBJ whole genome shotgun (WGS) entry which is preliminary data.</text>
</comment>
<evidence type="ECO:0000313" key="2">
    <source>
        <dbReference type="EMBL" id="RZV11910.1"/>
    </source>
</evidence>
<sequence>MLVPPAAGIEPSVRGQQTQRTLLVVDQERDRDHIERAFDDEPVIIETAATLAVARSSVDEIDCLLVPSTVTDNSGMTSDDVAATDRSGEHVGWLETVKTDTPALPVVVLADEVTPPLMRAVRTYEWTAVVGRDEPRERLVTCITDLLERHRLTSLSKRSLASVELTGDAVALVDPTGRIQFASRSLRMQFGADDDELVGTPWQELFTDDAVSHLESVALPTVGEGWRWTGTCTGQRRTGVTFPVRVRLGGLEDGSLVFVVTEADASASGHDD</sequence>
<gene>
    <name evidence="2" type="ORF">BDK88_0798</name>
</gene>
<dbReference type="RefSeq" id="WP_130499251.1">
    <property type="nucleotide sequence ID" value="NZ_SHMP01000003.1"/>
</dbReference>
<dbReference type="InterPro" id="IPR000014">
    <property type="entry name" value="PAS"/>
</dbReference>
<dbReference type="SMART" id="SM00091">
    <property type="entry name" value="PAS"/>
    <property type="match status" value="1"/>
</dbReference>
<dbReference type="Gene3D" id="3.30.450.20">
    <property type="entry name" value="PAS domain"/>
    <property type="match status" value="1"/>
</dbReference>
<dbReference type="CDD" id="cd00130">
    <property type="entry name" value="PAS"/>
    <property type="match status" value="1"/>
</dbReference>
<dbReference type="NCBIfam" id="TIGR00229">
    <property type="entry name" value="sensory_box"/>
    <property type="match status" value="1"/>
</dbReference>
<dbReference type="AlphaFoldDB" id="A0A482YFR0"/>
<evidence type="ECO:0000259" key="1">
    <source>
        <dbReference type="SMART" id="SM00091"/>
    </source>
</evidence>
<reference evidence="2 3" key="1">
    <citation type="submission" date="2019-02" db="EMBL/GenBank/DDBJ databases">
        <title>Genomic Encyclopedia of Archaeal and Bacterial Type Strains, Phase II (KMG-II): from individual species to whole genera.</title>
        <authorList>
            <person name="Goeker M."/>
        </authorList>
    </citation>
    <scope>NUCLEOTIDE SEQUENCE [LARGE SCALE GENOMIC DNA]</scope>
    <source>
        <strain evidence="2 3">DSM 18328</strain>
    </source>
</reference>
<dbReference type="SUPFAM" id="SSF55785">
    <property type="entry name" value="PYP-like sensor domain (PAS domain)"/>
    <property type="match status" value="1"/>
</dbReference>
<proteinExistence type="predicted"/>